<evidence type="ECO:0000256" key="14">
    <source>
        <dbReference type="RuleBase" id="RU003357"/>
    </source>
</evidence>
<keyword evidence="11 12" id="KW-0998">Cell outer membrane</keyword>
<evidence type="ECO:0000256" key="6">
    <source>
        <dbReference type="ARBA" id="ARBA00022729"/>
    </source>
</evidence>
<feature type="region of interest" description="Disordered" evidence="15">
    <location>
        <begin position="278"/>
        <end position="297"/>
    </location>
</feature>
<keyword evidence="4" id="KW-0410">Iron transport</keyword>
<dbReference type="InterPro" id="IPR036942">
    <property type="entry name" value="Beta-barrel_TonB_sf"/>
</dbReference>
<evidence type="ECO:0000259" key="16">
    <source>
        <dbReference type="Pfam" id="PF00593"/>
    </source>
</evidence>
<keyword evidence="10 12" id="KW-0472">Membrane</keyword>
<dbReference type="Pfam" id="PF00593">
    <property type="entry name" value="TonB_dep_Rec_b-barrel"/>
    <property type="match status" value="1"/>
</dbReference>
<evidence type="ECO:0000256" key="4">
    <source>
        <dbReference type="ARBA" id="ARBA00022496"/>
    </source>
</evidence>
<dbReference type="GO" id="GO:0006826">
    <property type="term" value="P:iron ion transport"/>
    <property type="evidence" value="ECO:0007669"/>
    <property type="project" value="UniProtKB-KW"/>
</dbReference>
<dbReference type="Gene3D" id="2.170.130.10">
    <property type="entry name" value="TonB-dependent receptor, plug domain"/>
    <property type="match status" value="1"/>
</dbReference>
<dbReference type="AlphaFoldDB" id="A0A4D7CBI1"/>
<keyword evidence="6" id="KW-0732">Signal</keyword>
<gene>
    <name evidence="18" type="ORF">E6W36_09185</name>
</gene>
<reference evidence="19" key="1">
    <citation type="submission" date="2019-04" db="EMBL/GenBank/DDBJ databases">
        <title>Complete genome sequence of Sphingomonas sp. W1-2-3.</title>
        <authorList>
            <person name="Im W.T."/>
        </authorList>
    </citation>
    <scope>NUCLEOTIDE SEQUENCE [LARGE SCALE GENOMIC DNA]</scope>
    <source>
        <strain evidence="19">W1-2-3</strain>
    </source>
</reference>
<evidence type="ECO:0000256" key="10">
    <source>
        <dbReference type="ARBA" id="ARBA00023136"/>
    </source>
</evidence>
<dbReference type="PROSITE" id="PS00430">
    <property type="entry name" value="TONB_DEPENDENT_REC_1"/>
    <property type="match status" value="1"/>
</dbReference>
<evidence type="ECO:0000313" key="18">
    <source>
        <dbReference type="EMBL" id="QCI79646.1"/>
    </source>
</evidence>
<evidence type="ECO:0000256" key="3">
    <source>
        <dbReference type="ARBA" id="ARBA00022452"/>
    </source>
</evidence>
<keyword evidence="7" id="KW-0408">Iron</keyword>
<keyword evidence="9 13" id="KW-0798">TonB box</keyword>
<dbReference type="InterPro" id="IPR037066">
    <property type="entry name" value="Plug_dom_sf"/>
</dbReference>
<dbReference type="Proteomes" id="UP000298714">
    <property type="component" value="Chromosome"/>
</dbReference>
<evidence type="ECO:0000256" key="9">
    <source>
        <dbReference type="ARBA" id="ARBA00023077"/>
    </source>
</evidence>
<proteinExistence type="inferred from homology"/>
<dbReference type="Pfam" id="PF07715">
    <property type="entry name" value="Plug"/>
    <property type="match status" value="1"/>
</dbReference>
<dbReference type="Gene3D" id="2.40.170.20">
    <property type="entry name" value="TonB-dependent receptor, beta-barrel domain"/>
    <property type="match status" value="1"/>
</dbReference>
<evidence type="ECO:0000259" key="17">
    <source>
        <dbReference type="Pfam" id="PF07715"/>
    </source>
</evidence>
<evidence type="ECO:0000256" key="11">
    <source>
        <dbReference type="ARBA" id="ARBA00023237"/>
    </source>
</evidence>
<dbReference type="SUPFAM" id="SSF56935">
    <property type="entry name" value="Porins"/>
    <property type="match status" value="1"/>
</dbReference>
<keyword evidence="19" id="KW-1185">Reference proteome</keyword>
<evidence type="ECO:0000256" key="5">
    <source>
        <dbReference type="ARBA" id="ARBA00022692"/>
    </source>
</evidence>
<keyword evidence="5 12" id="KW-0812">Transmembrane</keyword>
<keyword evidence="2 12" id="KW-0813">Transport</keyword>
<dbReference type="InterPro" id="IPR010916">
    <property type="entry name" value="TonB_box_CS"/>
</dbReference>
<evidence type="ECO:0000313" key="19">
    <source>
        <dbReference type="Proteomes" id="UP000298714"/>
    </source>
</evidence>
<accession>A0A4D7CBI1</accession>
<feature type="short sequence motif" description="TonB box" evidence="13">
    <location>
        <begin position="29"/>
        <end position="35"/>
    </location>
</feature>
<dbReference type="PANTHER" id="PTHR32552">
    <property type="entry name" value="FERRICHROME IRON RECEPTOR-RELATED"/>
    <property type="match status" value="1"/>
</dbReference>
<comment type="similarity">
    <text evidence="12 14">Belongs to the TonB-dependent receptor family.</text>
</comment>
<dbReference type="GO" id="GO:0009279">
    <property type="term" value="C:cell outer membrane"/>
    <property type="evidence" value="ECO:0007669"/>
    <property type="project" value="UniProtKB-SubCell"/>
</dbReference>
<dbReference type="InterPro" id="IPR000531">
    <property type="entry name" value="Beta-barrel_TonB"/>
</dbReference>
<comment type="subcellular location">
    <subcellularLocation>
        <location evidence="1 12">Cell outer membrane</location>
        <topology evidence="1 12">Multi-pass membrane protein</topology>
    </subcellularLocation>
</comment>
<dbReference type="KEGG" id="hgn:E6W36_09185"/>
<evidence type="ECO:0000256" key="15">
    <source>
        <dbReference type="SAM" id="MobiDB-lite"/>
    </source>
</evidence>
<feature type="domain" description="TonB-dependent receptor plug" evidence="17">
    <location>
        <begin position="41"/>
        <end position="149"/>
    </location>
</feature>
<keyword evidence="18" id="KW-0675">Receptor</keyword>
<evidence type="ECO:0000256" key="8">
    <source>
        <dbReference type="ARBA" id="ARBA00023065"/>
    </source>
</evidence>
<name>A0A4D7CBI1_9SPHN</name>
<dbReference type="InterPro" id="IPR012910">
    <property type="entry name" value="Plug_dom"/>
</dbReference>
<evidence type="ECO:0000256" key="12">
    <source>
        <dbReference type="PROSITE-ProRule" id="PRU01360"/>
    </source>
</evidence>
<dbReference type="EMBL" id="CP039704">
    <property type="protein sequence ID" value="QCI79646.1"/>
    <property type="molecule type" value="Genomic_DNA"/>
</dbReference>
<dbReference type="PANTHER" id="PTHR32552:SF81">
    <property type="entry name" value="TONB-DEPENDENT OUTER MEMBRANE RECEPTOR"/>
    <property type="match status" value="1"/>
</dbReference>
<keyword evidence="3 12" id="KW-1134">Transmembrane beta strand</keyword>
<dbReference type="PROSITE" id="PS52016">
    <property type="entry name" value="TONB_DEPENDENT_REC_3"/>
    <property type="match status" value="1"/>
</dbReference>
<feature type="domain" description="TonB-dependent receptor-like beta-barrel" evidence="16">
    <location>
        <begin position="291"/>
        <end position="729"/>
    </location>
</feature>
<keyword evidence="8" id="KW-0406">Ion transport</keyword>
<sequence length="781" mass="83976">MLQATPVLAQEQTAATSTAANEQSVELDTIIVTATKRARNLQDVPIAISAVGSLELKTAGITDVRELQRLSPSLLLTSTSAEAAGTTARIRGIGTTGDNPGLESSVAVIIDGVYRNRNSVSFTDLGEIERIEVARGPQGTLFGRNASAGLINVVTKGPSYETDAYAEASYGNYNYARVAAGVTGSLIENVLAARIDGSWTRRDGYFNDILSDRDFNDRQRWLVRGQLLFEPTENLTFRLIGDYAQRREECCAAATIVRGPTAGIIEALGGRLGSGAGGLSSDDPYDRDSATTPGRSYQQDVNEWGVSNEATLKLGGATLTSLTSYRFWDYDRGQDIDYTTLDLLYRSDGLNAQRFRTFQQELRAQGEAFGGRLDWLVGGIFANEILNVDDENRTGADFQRYLNAVLNPTLPASFQNPINTIGTLARAFGIIPATSNPADLFSSNNTFSTFRHRSRNFAFFTHDEFKITDQLTFTAGVRYTNENKEIDANLTGQNLGCSAVFGISRLTPAQLAPAVGGNNPVGIGTATALIGGAGSLVPLACSAVYDPRLNGVYNSSRQESEVTGTAVLGYKVNDEINTYASYARGYKAGGFNLDRAGLTFPGVGVPIDPDQLQFPAETVNSYEVGLKYRNADNGATVNVALFYEDFSNFQLNTFNGLAFIVSPIAGVVSKGFEIEGGFKPARTLNINGGITVADARYDDNLEGPLFAPPTSATAPAGNTLFQLPGARLTNAPLVTITSSATWRRKSRKVWMVCSTSTCAIRPSTTRGRTSIRKRPSSASWS</sequence>
<evidence type="ECO:0000256" key="7">
    <source>
        <dbReference type="ARBA" id="ARBA00023004"/>
    </source>
</evidence>
<dbReference type="RefSeq" id="WP_222872466.1">
    <property type="nucleotide sequence ID" value="NZ_CP039704.1"/>
</dbReference>
<evidence type="ECO:0000256" key="1">
    <source>
        <dbReference type="ARBA" id="ARBA00004571"/>
    </source>
</evidence>
<evidence type="ECO:0000256" key="2">
    <source>
        <dbReference type="ARBA" id="ARBA00022448"/>
    </source>
</evidence>
<dbReference type="InterPro" id="IPR039426">
    <property type="entry name" value="TonB-dep_rcpt-like"/>
</dbReference>
<evidence type="ECO:0000256" key="13">
    <source>
        <dbReference type="PROSITE-ProRule" id="PRU10143"/>
    </source>
</evidence>
<organism evidence="18 19">
    <name type="scientific">Hankyongella ginsenosidimutans</name>
    <dbReference type="NCBI Taxonomy" id="1763828"/>
    <lineage>
        <taxon>Bacteria</taxon>
        <taxon>Pseudomonadati</taxon>
        <taxon>Pseudomonadota</taxon>
        <taxon>Alphaproteobacteria</taxon>
        <taxon>Sphingomonadales</taxon>
        <taxon>Sphingomonadaceae</taxon>
        <taxon>Hankyongella</taxon>
    </lineage>
</organism>
<protein>
    <submittedName>
        <fullName evidence="18">TonB-dependent receptor</fullName>
    </submittedName>
</protein>